<dbReference type="PaxDb" id="7165-AGAP006057-PA"/>
<dbReference type="AlphaFoldDB" id="Q7Q641"/>
<dbReference type="Gene3D" id="1.10.238.10">
    <property type="entry name" value="EF-hand"/>
    <property type="match status" value="1"/>
</dbReference>
<dbReference type="SUPFAM" id="SSF47473">
    <property type="entry name" value="EF-hand"/>
    <property type="match status" value="1"/>
</dbReference>
<dbReference type="OMA" id="NSPNEPG"/>
<proteinExistence type="predicted"/>
<dbReference type="PROSITE" id="PS00018">
    <property type="entry name" value="EF_HAND_1"/>
    <property type="match status" value="2"/>
</dbReference>
<feature type="compositionally biased region" description="Polar residues" evidence="4">
    <location>
        <begin position="83"/>
        <end position="100"/>
    </location>
</feature>
<keyword evidence="3" id="KW-0106">Calcium</keyword>
<dbReference type="PANTHER" id="PTHR23104:SF1">
    <property type="entry name" value="EF-HAND DOMAIN-CONTAINING PROTEIN"/>
    <property type="match status" value="1"/>
</dbReference>
<dbReference type="InterPro" id="IPR052110">
    <property type="entry name" value="MCFD2-like"/>
</dbReference>
<dbReference type="HOGENOM" id="CLU_2075111_0_0_1"/>
<evidence type="ECO:0000259" key="5">
    <source>
        <dbReference type="PROSITE" id="PS50222"/>
    </source>
</evidence>
<feature type="domain" description="EF-hand" evidence="5">
    <location>
        <begin position="53"/>
        <end position="88"/>
    </location>
</feature>
<sequence length="118" mass="13072">MSEDEKNFYYFKLHDSDNNDNLDGLEMLHAATHHHSKSDGQLHGIDRAATQTGDDQVIDDFIEFADTDKNGLLNYPEYINAINLNDPKTQPSTVDNSPNEPGQRAAAPTDVPAESDAK</sequence>
<reference evidence="6" key="2">
    <citation type="submission" date="2002-03" db="EMBL/GenBank/DDBJ databases">
        <authorList>
            <consortium name="The Anopheles Genome Sequencing Consortium"/>
        </authorList>
    </citation>
    <scope>NUCLEOTIDE SEQUENCE</scope>
    <source>
        <strain evidence="6">PEST</strain>
    </source>
</reference>
<keyword evidence="2" id="KW-0677">Repeat</keyword>
<protein>
    <submittedName>
        <fullName evidence="6">AGAP006057-PA</fullName>
    </submittedName>
</protein>
<accession>Q7Q641</accession>
<reference evidence="6" key="4">
    <citation type="journal article" date="2007" name="Genome Biol.">
        <title>Update of the Anopheles gambiae PEST genome assembly.</title>
        <authorList>
            <person name="Sharakhova M.V."/>
            <person name="Hammond M.P."/>
            <person name="Lobo N.F."/>
            <person name="Krzywinski J."/>
            <person name="Unger M.F."/>
            <person name="Hillenmeyer M.E."/>
            <person name="Bruggner R.V."/>
            <person name="Birney E."/>
            <person name="Collins F.H."/>
        </authorList>
    </citation>
    <scope>NUCLEOTIDE SEQUENCE</scope>
    <source>
        <strain evidence="6">PEST</strain>
    </source>
</reference>
<evidence type="ECO:0000256" key="3">
    <source>
        <dbReference type="ARBA" id="ARBA00022837"/>
    </source>
</evidence>
<dbReference type="InterPro" id="IPR002048">
    <property type="entry name" value="EF_hand_dom"/>
</dbReference>
<dbReference type="VEuPathDB" id="VectorBase:AGAP006057"/>
<dbReference type="PROSITE" id="PS50222">
    <property type="entry name" value="EF_HAND_2"/>
    <property type="match status" value="1"/>
</dbReference>
<dbReference type="GO" id="GO:0005509">
    <property type="term" value="F:calcium ion binding"/>
    <property type="evidence" value="ECO:0007669"/>
    <property type="project" value="InterPro"/>
</dbReference>
<feature type="region of interest" description="Disordered" evidence="4">
    <location>
        <begin position="83"/>
        <end position="118"/>
    </location>
</feature>
<dbReference type="InterPro" id="IPR011992">
    <property type="entry name" value="EF-hand-dom_pair"/>
</dbReference>
<comment type="caution">
    <text evidence="6">The sequence shown here is derived from an EMBL/GenBank/DDBJ whole genome shotgun (WGS) entry which is preliminary data.</text>
</comment>
<evidence type="ECO:0000256" key="2">
    <source>
        <dbReference type="ARBA" id="ARBA00022737"/>
    </source>
</evidence>
<dbReference type="Pfam" id="PF13499">
    <property type="entry name" value="EF-hand_7"/>
    <property type="match status" value="1"/>
</dbReference>
<dbReference type="PANTHER" id="PTHR23104">
    <property type="entry name" value="MULTIPLE COAGULATION FACTOR DEFICIENCY PROTEIN 2 NEURAL STEM CELL DERIVED NEURONAL SURVIVAL PROTEIN"/>
    <property type="match status" value="1"/>
</dbReference>
<dbReference type="VEuPathDB" id="VectorBase:AGAMI1_003969"/>
<reference evidence="6" key="3">
    <citation type="journal article" date="2004" name="Trends Parasitol.">
        <title>The Anopheles gambiae genome: an update.</title>
        <authorList>
            <person name="Mongin E."/>
            <person name="Louis C."/>
            <person name="Holt R.A."/>
            <person name="Birney E."/>
            <person name="Collins F.H."/>
        </authorList>
    </citation>
    <scope>NUCLEOTIDE SEQUENCE</scope>
    <source>
        <strain evidence="6">PEST</strain>
    </source>
</reference>
<reference evidence="6" key="5">
    <citation type="submission" date="2011-05" db="EMBL/GenBank/DDBJ databases">
        <authorList>
            <consortium name="VectorBase"/>
        </authorList>
    </citation>
    <scope>NUCLEOTIDE SEQUENCE</scope>
    <source>
        <strain evidence="6">PEST</strain>
    </source>
</reference>
<evidence type="ECO:0000313" key="6">
    <source>
        <dbReference type="EMBL" id="EAA11199.4"/>
    </source>
</evidence>
<gene>
    <name evidence="6" type="ORF">AgaP_AGAP006057</name>
</gene>
<reference evidence="6" key="1">
    <citation type="journal article" date="2002" name="Science">
        <title>The genome sequence of the malaria mosquito Anopheles gambiae.</title>
        <authorList>
            <person name="Holt R.A."/>
            <person name="Subramanian G.M."/>
            <person name="Halpern A."/>
            <person name="Sutton G.G."/>
            <person name="Charlab R."/>
            <person name="Nusskern D.R."/>
            <person name="Wincker P."/>
            <person name="Clark A.G."/>
            <person name="Ribeiro J.M."/>
            <person name="Wides R."/>
            <person name="Salzberg S.L."/>
            <person name="Loftus B."/>
            <person name="Yandell M."/>
            <person name="Majoros W.H."/>
            <person name="Rusch D.B."/>
            <person name="Lai Z."/>
            <person name="Kraft C.L."/>
            <person name="Abril J.F."/>
            <person name="Anthouard V."/>
            <person name="Arensburger P."/>
            <person name="Atkinson P.W."/>
            <person name="Baden H."/>
            <person name="de Berardinis V."/>
            <person name="Baldwin D."/>
            <person name="Benes V."/>
            <person name="Biedler J."/>
            <person name="Blass C."/>
            <person name="Bolanos R."/>
            <person name="Boscus D."/>
            <person name="Barnstead M."/>
            <person name="Cai S."/>
            <person name="Center A."/>
            <person name="Chaturverdi K."/>
            <person name="Christophides G.K."/>
            <person name="Chrystal M.A."/>
            <person name="Clamp M."/>
            <person name="Cravchik A."/>
            <person name="Curwen V."/>
            <person name="Dana A."/>
            <person name="Delcher A."/>
            <person name="Dew I."/>
            <person name="Evans C.A."/>
            <person name="Flanigan M."/>
            <person name="Grundschober-Freimoser A."/>
            <person name="Friedli L."/>
            <person name="Gu Z."/>
            <person name="Guan P."/>
            <person name="Guigo R."/>
            <person name="Hillenmeyer M.E."/>
            <person name="Hladun S.L."/>
            <person name="Hogan J.R."/>
            <person name="Hong Y.S."/>
            <person name="Hoover J."/>
            <person name="Jaillon O."/>
            <person name="Ke Z."/>
            <person name="Kodira C."/>
            <person name="Kokoza E."/>
            <person name="Koutsos A."/>
            <person name="Letunic I."/>
            <person name="Levitsky A."/>
            <person name="Liang Y."/>
            <person name="Lin J.J."/>
            <person name="Lobo N.F."/>
            <person name="Lopez J.R."/>
            <person name="Malek J.A."/>
            <person name="McIntosh T.C."/>
            <person name="Meister S."/>
            <person name="Miller J."/>
            <person name="Mobarry C."/>
            <person name="Mongin E."/>
            <person name="Murphy S.D."/>
            <person name="O'Brochta D.A."/>
            <person name="Pfannkoch C."/>
            <person name="Qi R."/>
            <person name="Regier M.A."/>
            <person name="Remington K."/>
            <person name="Shao H."/>
            <person name="Sharakhova M.V."/>
            <person name="Sitter C.D."/>
            <person name="Shetty J."/>
            <person name="Smith T.J."/>
            <person name="Strong R."/>
            <person name="Sun J."/>
            <person name="Thomasova D."/>
            <person name="Ton L.Q."/>
            <person name="Topalis P."/>
            <person name="Tu Z."/>
            <person name="Unger M.F."/>
            <person name="Walenz B."/>
            <person name="Wang A."/>
            <person name="Wang J."/>
            <person name="Wang M."/>
            <person name="Wang X."/>
            <person name="Woodford K.J."/>
            <person name="Wortman J.R."/>
            <person name="Wu M."/>
            <person name="Yao A."/>
            <person name="Zdobnov E.M."/>
            <person name="Zhang H."/>
            <person name="Zhao Q."/>
            <person name="Zhao S."/>
            <person name="Zhu S.C."/>
            <person name="Zhimulev I."/>
            <person name="Coluzzi M."/>
            <person name="della Torre A."/>
            <person name="Roth C.W."/>
            <person name="Louis C."/>
            <person name="Kalush F."/>
            <person name="Mural R.J."/>
            <person name="Myers E.W."/>
            <person name="Adams M.D."/>
            <person name="Smith H.O."/>
            <person name="Broder S."/>
            <person name="Gardner M.J."/>
            <person name="Fraser C.M."/>
            <person name="Birney E."/>
            <person name="Bork P."/>
            <person name="Brey P.T."/>
            <person name="Venter J.C."/>
            <person name="Weissenbach J."/>
            <person name="Kafatos F.C."/>
            <person name="Collins F.H."/>
            <person name="Hoffman S.L."/>
        </authorList>
    </citation>
    <scope>NUCLEOTIDE SEQUENCE [LARGE SCALE GENOMIC DNA]</scope>
    <source>
        <strain evidence="6">PEST</strain>
    </source>
</reference>
<name>Q7Q641_ANOGA</name>
<evidence type="ECO:0000256" key="4">
    <source>
        <dbReference type="SAM" id="MobiDB-lite"/>
    </source>
</evidence>
<dbReference type="STRING" id="7165.Q7Q641"/>
<dbReference type="PhylomeDB" id="Q7Q641"/>
<dbReference type="EMBL" id="AAAB01008960">
    <property type="protein sequence ID" value="EAA11199.4"/>
    <property type="molecule type" value="Genomic_DNA"/>
</dbReference>
<organism evidence="6">
    <name type="scientific">Anopheles gambiae</name>
    <name type="common">African malaria mosquito</name>
    <dbReference type="NCBI Taxonomy" id="7165"/>
    <lineage>
        <taxon>Eukaryota</taxon>
        <taxon>Metazoa</taxon>
        <taxon>Ecdysozoa</taxon>
        <taxon>Arthropoda</taxon>
        <taxon>Hexapoda</taxon>
        <taxon>Insecta</taxon>
        <taxon>Pterygota</taxon>
        <taxon>Neoptera</taxon>
        <taxon>Endopterygota</taxon>
        <taxon>Diptera</taxon>
        <taxon>Nematocera</taxon>
        <taxon>Culicoidea</taxon>
        <taxon>Culicidae</taxon>
        <taxon>Anophelinae</taxon>
        <taxon>Anopheles</taxon>
    </lineage>
</organism>
<evidence type="ECO:0000256" key="1">
    <source>
        <dbReference type="ARBA" id="ARBA00022729"/>
    </source>
</evidence>
<dbReference type="InterPro" id="IPR018247">
    <property type="entry name" value="EF_Hand_1_Ca_BS"/>
</dbReference>
<dbReference type="eggNOG" id="KOG4065">
    <property type="taxonomic scope" value="Eukaryota"/>
</dbReference>
<keyword evidence="1" id="KW-0732">Signal</keyword>